<sequence>MGTDSISEVLGSAKEMILQLKADVAILQLRLALKKFDPNQPRWPKGVHEGGQWKPVGGTLVAQQEGIYDPSRMPMCLAQMEADEELCRMAKSSRCWESSQIRYNNCMKNVYIPRLEVGR</sequence>
<name>A0A933KYU3_9HYPH</name>
<organism evidence="1 2">
    <name type="scientific">Devosia nanyangense</name>
    <dbReference type="NCBI Taxonomy" id="1228055"/>
    <lineage>
        <taxon>Bacteria</taxon>
        <taxon>Pseudomonadati</taxon>
        <taxon>Pseudomonadota</taxon>
        <taxon>Alphaproteobacteria</taxon>
        <taxon>Hyphomicrobiales</taxon>
        <taxon>Devosiaceae</taxon>
        <taxon>Devosia</taxon>
    </lineage>
</organism>
<dbReference type="AlphaFoldDB" id="A0A933KYU3"/>
<dbReference type="EMBL" id="JACRAF010000004">
    <property type="protein sequence ID" value="MBI4920356.1"/>
    <property type="molecule type" value="Genomic_DNA"/>
</dbReference>
<evidence type="ECO:0000313" key="1">
    <source>
        <dbReference type="EMBL" id="MBI4920356.1"/>
    </source>
</evidence>
<proteinExistence type="predicted"/>
<accession>A0A933KYU3</accession>
<protein>
    <submittedName>
        <fullName evidence="1">Uncharacterized protein</fullName>
    </submittedName>
</protein>
<comment type="caution">
    <text evidence="1">The sequence shown here is derived from an EMBL/GenBank/DDBJ whole genome shotgun (WGS) entry which is preliminary data.</text>
</comment>
<reference evidence="1" key="1">
    <citation type="submission" date="2020-07" db="EMBL/GenBank/DDBJ databases">
        <title>Huge and variable diversity of episymbiotic CPR bacteria and DPANN archaea in groundwater ecosystems.</title>
        <authorList>
            <person name="He C.Y."/>
            <person name="Keren R."/>
            <person name="Whittaker M."/>
            <person name="Farag I.F."/>
            <person name="Doudna J."/>
            <person name="Cate J.H.D."/>
            <person name="Banfield J.F."/>
        </authorList>
    </citation>
    <scope>NUCLEOTIDE SEQUENCE</scope>
    <source>
        <strain evidence="1">NC_groundwater_1586_Pr3_B-0.1um_66_15</strain>
    </source>
</reference>
<dbReference type="Proteomes" id="UP000782610">
    <property type="component" value="Unassembled WGS sequence"/>
</dbReference>
<gene>
    <name evidence="1" type="ORF">HY834_01280</name>
</gene>
<evidence type="ECO:0000313" key="2">
    <source>
        <dbReference type="Proteomes" id="UP000782610"/>
    </source>
</evidence>